<keyword evidence="3" id="KW-1185">Reference proteome</keyword>
<comment type="caution">
    <text evidence="2">The sequence shown here is derived from an EMBL/GenBank/DDBJ whole genome shotgun (WGS) entry which is preliminary data.</text>
</comment>
<accession>A0ABT5TVC7</accession>
<feature type="non-terminal residue" evidence="2">
    <location>
        <position position="1"/>
    </location>
</feature>
<protein>
    <recommendedName>
        <fullName evidence="4">LuxR family transcriptional regulator</fullName>
    </recommendedName>
</protein>
<dbReference type="Proteomes" id="UP001165561">
    <property type="component" value="Unassembled WGS sequence"/>
</dbReference>
<dbReference type="SUPFAM" id="SSF48452">
    <property type="entry name" value="TPR-like"/>
    <property type="match status" value="1"/>
</dbReference>
<evidence type="ECO:0000313" key="3">
    <source>
        <dbReference type="Proteomes" id="UP001165561"/>
    </source>
</evidence>
<reference evidence="2" key="1">
    <citation type="submission" date="2023-02" db="EMBL/GenBank/DDBJ databases">
        <title>Georgenia sp.10Sc9-8, isolated from a soil sample collected from the Taklamakan desert.</title>
        <authorList>
            <person name="Liu S."/>
        </authorList>
    </citation>
    <scope>NUCLEOTIDE SEQUENCE</scope>
    <source>
        <strain evidence="2">10Sc9-8</strain>
    </source>
</reference>
<sequence length="496" mass="53710">RAARQHLEARAHRNRDVALLGGAVSHGAAIAGLVREALEEAERALTAAEDWPEWEVDMRNRLAYLLFLLDDGEGSRAQSARACEVARTLPPSGIVAWTYAHHGHLGLRLGSPDHALALRLAREALDVAVASGEPLARIRCRGRLGHTLAWVGRGDDGLAELRAAVEAARRARDPLTEIELSESLFQALLLTRTHRRHGPATLADDLHERFLSRRSPLACHLPLPSLVHAFLQSGRWERAREVVELMDDRHHEGEDHVATAVARAVMSWVLGRHDDAATTLRQLTGELIGPHWYDRYYPVRIEVTADAGDLDAARRIAEDYLSLDVGDSQQAGKLGAISALVRVEAMEAAREPAAAEEHADRARAALALGEELLVRFPPLHDGSLAMETPATHLALARAELTRLTGADPHAWEVARASVDHVRYRLHAGLRLAEALLRVGDIAAARGEAAVVLARSGRIGARGLQQGAARLLTAGATHATGPSPVGRPGAAPHVRAW</sequence>
<evidence type="ECO:0008006" key="4">
    <source>
        <dbReference type="Google" id="ProtNLM"/>
    </source>
</evidence>
<dbReference type="InterPro" id="IPR011990">
    <property type="entry name" value="TPR-like_helical_dom_sf"/>
</dbReference>
<evidence type="ECO:0000313" key="2">
    <source>
        <dbReference type="EMBL" id="MDD9206012.1"/>
    </source>
</evidence>
<feature type="region of interest" description="Disordered" evidence="1">
    <location>
        <begin position="476"/>
        <end position="496"/>
    </location>
</feature>
<organism evidence="2 3">
    <name type="scientific">Georgenia halotolerans</name>
    <dbReference type="NCBI Taxonomy" id="3028317"/>
    <lineage>
        <taxon>Bacteria</taxon>
        <taxon>Bacillati</taxon>
        <taxon>Actinomycetota</taxon>
        <taxon>Actinomycetes</taxon>
        <taxon>Micrococcales</taxon>
        <taxon>Bogoriellaceae</taxon>
        <taxon>Georgenia</taxon>
    </lineage>
</organism>
<gene>
    <name evidence="2" type="ORF">PU560_05945</name>
</gene>
<proteinExistence type="predicted"/>
<name>A0ABT5TVC7_9MICO</name>
<evidence type="ECO:0000256" key="1">
    <source>
        <dbReference type="SAM" id="MobiDB-lite"/>
    </source>
</evidence>
<dbReference type="EMBL" id="JARACI010000748">
    <property type="protein sequence ID" value="MDD9206012.1"/>
    <property type="molecule type" value="Genomic_DNA"/>
</dbReference>
<dbReference type="Gene3D" id="1.25.40.10">
    <property type="entry name" value="Tetratricopeptide repeat domain"/>
    <property type="match status" value="2"/>
</dbReference>